<dbReference type="Proteomes" id="UP000699042">
    <property type="component" value="Unassembled WGS sequence"/>
</dbReference>
<reference evidence="1" key="1">
    <citation type="submission" date="2021-05" db="EMBL/GenBank/DDBJ databases">
        <title>Comparative genomics of three Colletotrichum scovillei strains and genetic complementation revealed genes involved fungal growth and virulence on chili pepper.</title>
        <authorList>
            <person name="Hsieh D.-K."/>
            <person name="Chuang S.-C."/>
            <person name="Chen C.-Y."/>
            <person name="Chao Y.-T."/>
            <person name="Lu M.-Y.J."/>
            <person name="Lee M.-H."/>
            <person name="Shih M.-C."/>
        </authorList>
    </citation>
    <scope>NUCLEOTIDE SEQUENCE</scope>
    <source>
        <strain evidence="1">Coll-153</strain>
    </source>
</reference>
<keyword evidence="2" id="KW-1185">Reference proteome</keyword>
<protein>
    <submittedName>
        <fullName evidence="1">Uncharacterized protein</fullName>
    </submittedName>
</protein>
<sequence>NSIKVRIPASHYIDRPCLRHSVAPTGTLPNFKLSGSVGHIILS</sequence>
<dbReference type="AlphaFoldDB" id="A0A9P7U836"/>
<organism evidence="1 2">
    <name type="scientific">Colletotrichum scovillei</name>
    <dbReference type="NCBI Taxonomy" id="1209932"/>
    <lineage>
        <taxon>Eukaryota</taxon>
        <taxon>Fungi</taxon>
        <taxon>Dikarya</taxon>
        <taxon>Ascomycota</taxon>
        <taxon>Pezizomycotina</taxon>
        <taxon>Sordariomycetes</taxon>
        <taxon>Hypocreomycetidae</taxon>
        <taxon>Glomerellales</taxon>
        <taxon>Glomerellaceae</taxon>
        <taxon>Colletotrichum</taxon>
        <taxon>Colletotrichum acutatum species complex</taxon>
    </lineage>
</organism>
<gene>
    <name evidence="1" type="ORF">JMJ77_011677</name>
</gene>
<feature type="non-terminal residue" evidence="1">
    <location>
        <position position="43"/>
    </location>
</feature>
<name>A0A9P7U836_9PEZI</name>
<evidence type="ECO:0000313" key="2">
    <source>
        <dbReference type="Proteomes" id="UP000699042"/>
    </source>
</evidence>
<evidence type="ECO:0000313" key="1">
    <source>
        <dbReference type="EMBL" id="KAG7043855.1"/>
    </source>
</evidence>
<proteinExistence type="predicted"/>
<accession>A0A9P7U836</accession>
<comment type="caution">
    <text evidence="1">The sequence shown here is derived from an EMBL/GenBank/DDBJ whole genome shotgun (WGS) entry which is preliminary data.</text>
</comment>
<feature type="non-terminal residue" evidence="1">
    <location>
        <position position="1"/>
    </location>
</feature>
<dbReference type="EMBL" id="JAESDN010000011">
    <property type="protein sequence ID" value="KAG7043855.1"/>
    <property type="molecule type" value="Genomic_DNA"/>
</dbReference>